<dbReference type="GO" id="GO:0004797">
    <property type="term" value="F:thymidine kinase activity"/>
    <property type="evidence" value="ECO:0007669"/>
    <property type="project" value="UniProtKB-EC"/>
</dbReference>
<dbReference type="PANTHER" id="PTHR11441">
    <property type="entry name" value="THYMIDINE KINASE"/>
    <property type="match status" value="1"/>
</dbReference>
<dbReference type="PIRSF" id="PIRSF035805">
    <property type="entry name" value="TK_cell"/>
    <property type="match status" value="1"/>
</dbReference>
<dbReference type="FunFam" id="3.40.50.300:FF:000948">
    <property type="entry name" value="Thymidine kinase"/>
    <property type="match status" value="1"/>
</dbReference>
<dbReference type="Gene3D" id="3.40.50.300">
    <property type="entry name" value="P-loop containing nucleotide triphosphate hydrolases"/>
    <property type="match status" value="1"/>
</dbReference>
<dbReference type="InterPro" id="IPR027417">
    <property type="entry name" value="P-loop_NTPase"/>
</dbReference>
<organism evidence="11">
    <name type="scientific">viral metagenome</name>
    <dbReference type="NCBI Taxonomy" id="1070528"/>
    <lineage>
        <taxon>unclassified sequences</taxon>
        <taxon>metagenomes</taxon>
        <taxon>organismal metagenomes</taxon>
    </lineage>
</organism>
<reference evidence="11" key="1">
    <citation type="journal article" date="2020" name="Nature">
        <title>Giant virus diversity and host interactions through global metagenomics.</title>
        <authorList>
            <person name="Schulz F."/>
            <person name="Roux S."/>
            <person name="Paez-Espino D."/>
            <person name="Jungbluth S."/>
            <person name="Walsh D.A."/>
            <person name="Denef V.J."/>
            <person name="McMahon K.D."/>
            <person name="Konstantinidis K.T."/>
            <person name="Eloe-Fadrosh E.A."/>
            <person name="Kyrpides N.C."/>
            <person name="Woyke T."/>
        </authorList>
    </citation>
    <scope>NUCLEOTIDE SEQUENCE</scope>
    <source>
        <strain evidence="11">GVMAG-M-3300023184-72</strain>
    </source>
</reference>
<keyword evidence="8" id="KW-0862">Zinc</keyword>
<name>A0A6C0IDG5_9ZZZZ</name>
<keyword evidence="6" id="KW-0547">Nucleotide-binding</keyword>
<evidence type="ECO:0000256" key="5">
    <source>
        <dbReference type="ARBA" id="ARBA00022723"/>
    </source>
</evidence>
<keyword evidence="5" id="KW-0479">Metal-binding</keyword>
<dbReference type="PANTHER" id="PTHR11441:SF0">
    <property type="entry name" value="THYMIDINE KINASE, CYTOSOLIC"/>
    <property type="match status" value="1"/>
</dbReference>
<keyword evidence="3" id="KW-0237">DNA synthesis</keyword>
<evidence type="ECO:0000256" key="10">
    <source>
        <dbReference type="ARBA" id="ARBA00048254"/>
    </source>
</evidence>
<evidence type="ECO:0000256" key="3">
    <source>
        <dbReference type="ARBA" id="ARBA00022634"/>
    </source>
</evidence>
<dbReference type="GO" id="GO:0071897">
    <property type="term" value="P:DNA biosynthetic process"/>
    <property type="evidence" value="ECO:0007669"/>
    <property type="project" value="UniProtKB-KW"/>
</dbReference>
<comment type="catalytic activity">
    <reaction evidence="10">
        <text>thymidine + ATP = dTMP + ADP + H(+)</text>
        <dbReference type="Rhea" id="RHEA:19129"/>
        <dbReference type="ChEBI" id="CHEBI:15378"/>
        <dbReference type="ChEBI" id="CHEBI:17748"/>
        <dbReference type="ChEBI" id="CHEBI:30616"/>
        <dbReference type="ChEBI" id="CHEBI:63528"/>
        <dbReference type="ChEBI" id="CHEBI:456216"/>
        <dbReference type="EC" id="2.7.1.21"/>
    </reaction>
</comment>
<dbReference type="GO" id="GO:0005524">
    <property type="term" value="F:ATP binding"/>
    <property type="evidence" value="ECO:0007669"/>
    <property type="project" value="UniProtKB-KW"/>
</dbReference>
<evidence type="ECO:0000256" key="2">
    <source>
        <dbReference type="ARBA" id="ARBA00012118"/>
    </source>
</evidence>
<dbReference type="SUPFAM" id="SSF52540">
    <property type="entry name" value="P-loop containing nucleoside triphosphate hydrolases"/>
    <property type="match status" value="1"/>
</dbReference>
<dbReference type="SUPFAM" id="SSF57716">
    <property type="entry name" value="Glucocorticoid receptor-like (DNA-binding domain)"/>
    <property type="match status" value="1"/>
</dbReference>
<protein>
    <recommendedName>
        <fullName evidence="2">thymidine kinase</fullName>
        <ecNumber evidence="2">2.7.1.21</ecNumber>
    </recommendedName>
</protein>
<dbReference type="AlphaFoldDB" id="A0A6C0IDG5"/>
<sequence>MSTNFNNGYLELIIGPMFSGKTSELLEIYKKCNFCNIPVSIINHNLDIRYHDTMISTHNKIMAPCIQTNKISDIWFGSNTIFNSDKYIPHKLLRESDVILINEGQFFPDLYETVIDMLKNNKKVYICGLDGDFERKKFGFVLDLIPMCDSIKKLKSICSLCRDGTDGIFSMRLTNETEQTVIGADNYIPVCRNCYEKRMIMHRKSEKV</sequence>
<evidence type="ECO:0000256" key="8">
    <source>
        <dbReference type="ARBA" id="ARBA00022833"/>
    </source>
</evidence>
<evidence type="ECO:0000256" key="1">
    <source>
        <dbReference type="ARBA" id="ARBA00007587"/>
    </source>
</evidence>
<dbReference type="Pfam" id="PF00265">
    <property type="entry name" value="TK"/>
    <property type="match status" value="1"/>
</dbReference>
<evidence type="ECO:0000313" key="11">
    <source>
        <dbReference type="EMBL" id="QHT91104.1"/>
    </source>
</evidence>
<dbReference type="GO" id="GO:0046872">
    <property type="term" value="F:metal ion binding"/>
    <property type="evidence" value="ECO:0007669"/>
    <property type="project" value="UniProtKB-KW"/>
</dbReference>
<dbReference type="PROSITE" id="PS00603">
    <property type="entry name" value="TK_CELLULAR_TYPE"/>
    <property type="match status" value="1"/>
</dbReference>
<keyword evidence="9" id="KW-0067">ATP-binding</keyword>
<keyword evidence="7" id="KW-0418">Kinase</keyword>
<dbReference type="EMBL" id="MN740162">
    <property type="protein sequence ID" value="QHT91104.1"/>
    <property type="molecule type" value="Genomic_DNA"/>
</dbReference>
<dbReference type="EC" id="2.7.1.21" evidence="2"/>
<accession>A0A6C0IDG5</accession>
<dbReference type="Gene3D" id="3.30.60.20">
    <property type="match status" value="1"/>
</dbReference>
<keyword evidence="4" id="KW-0808">Transferase</keyword>
<dbReference type="GO" id="GO:0046104">
    <property type="term" value="P:thymidine metabolic process"/>
    <property type="evidence" value="ECO:0007669"/>
    <property type="project" value="TreeGrafter"/>
</dbReference>
<evidence type="ECO:0000256" key="6">
    <source>
        <dbReference type="ARBA" id="ARBA00022741"/>
    </source>
</evidence>
<proteinExistence type="inferred from homology"/>
<dbReference type="InterPro" id="IPR001267">
    <property type="entry name" value="Thymidine_kinase"/>
</dbReference>
<comment type="similarity">
    <text evidence="1">Belongs to the thymidine kinase family.</text>
</comment>
<evidence type="ECO:0000256" key="4">
    <source>
        <dbReference type="ARBA" id="ARBA00022679"/>
    </source>
</evidence>
<evidence type="ECO:0000256" key="7">
    <source>
        <dbReference type="ARBA" id="ARBA00022777"/>
    </source>
</evidence>
<dbReference type="InterPro" id="IPR020633">
    <property type="entry name" value="Thymidine_kinase_CS"/>
</dbReference>
<evidence type="ECO:0000256" key="9">
    <source>
        <dbReference type="ARBA" id="ARBA00022840"/>
    </source>
</evidence>